<feature type="compositionally biased region" description="Low complexity" evidence="2">
    <location>
        <begin position="13"/>
        <end position="38"/>
    </location>
</feature>
<evidence type="ECO:0000313" key="3">
    <source>
        <dbReference type="Ensembl" id="ENSOKIP00005045701.1"/>
    </source>
</evidence>
<dbReference type="GeneTree" id="ENSGT00390000006619"/>
<evidence type="ECO:0000256" key="1">
    <source>
        <dbReference type="ARBA" id="ARBA00022737"/>
    </source>
</evidence>
<dbReference type="Proteomes" id="UP000694557">
    <property type="component" value="Unassembled WGS sequence"/>
</dbReference>
<dbReference type="Gene3D" id="2.20.110.10">
    <property type="entry name" value="Histone H3 K4-specific methyltransferase SET7/9 N-terminal domain"/>
    <property type="match status" value="2"/>
</dbReference>
<reference evidence="3" key="1">
    <citation type="submission" date="2025-08" db="UniProtKB">
        <authorList>
            <consortium name="Ensembl"/>
        </authorList>
    </citation>
    <scope>IDENTIFICATION</scope>
</reference>
<sequence>MRTLTHKARCHSPRSAALSTAPSPASGSASAPSDSANPGLHHRCPPPFLCLRWACEERNLQVSYIFPNGDRYEGECCGSTEGVVVRRGMGKHTSASGVTYTGEWHDDKMNGRGTLEHPSGALYEGDFKDNMYHGTGTYSFSDGTKYCGSFSKNRLEGDGEFTDSQGLVWIGGFHNKAAPGLKLKLSM</sequence>
<feature type="region of interest" description="Disordered" evidence="2">
    <location>
        <begin position="1"/>
        <end position="38"/>
    </location>
</feature>
<keyword evidence="1" id="KW-0677">Repeat</keyword>
<reference evidence="3" key="2">
    <citation type="submission" date="2025-09" db="UniProtKB">
        <authorList>
            <consortium name="Ensembl"/>
        </authorList>
    </citation>
    <scope>IDENTIFICATION</scope>
</reference>
<evidence type="ECO:0000313" key="4">
    <source>
        <dbReference type="Proteomes" id="UP000694557"/>
    </source>
</evidence>
<organism evidence="3 4">
    <name type="scientific">Oncorhynchus kisutch</name>
    <name type="common">Coho salmon</name>
    <name type="synonym">Salmo kisutch</name>
    <dbReference type="NCBI Taxonomy" id="8019"/>
    <lineage>
        <taxon>Eukaryota</taxon>
        <taxon>Metazoa</taxon>
        <taxon>Chordata</taxon>
        <taxon>Craniata</taxon>
        <taxon>Vertebrata</taxon>
        <taxon>Euteleostomi</taxon>
        <taxon>Actinopterygii</taxon>
        <taxon>Neopterygii</taxon>
        <taxon>Teleostei</taxon>
        <taxon>Protacanthopterygii</taxon>
        <taxon>Salmoniformes</taxon>
        <taxon>Salmonidae</taxon>
        <taxon>Salmoninae</taxon>
        <taxon>Oncorhynchus</taxon>
    </lineage>
</organism>
<gene>
    <name evidence="3" type="primary">MORN2</name>
    <name evidence="3" type="synonym">morn2</name>
</gene>
<protein>
    <submittedName>
        <fullName evidence="3">MORN repeat containing 2</fullName>
    </submittedName>
</protein>
<dbReference type="AlphaFoldDB" id="A0A8C7MDG8"/>
<feature type="compositionally biased region" description="Basic residues" evidence="2">
    <location>
        <begin position="1"/>
        <end position="12"/>
    </location>
</feature>
<name>A0A8C7MDG8_ONCKI</name>
<dbReference type="Ensembl" id="ENSOKIT00005048129.1">
    <property type="protein sequence ID" value="ENSOKIP00005045701.1"/>
    <property type="gene ID" value="ENSOKIG00005019240.1"/>
</dbReference>
<dbReference type="PANTHER" id="PTHR46917">
    <property type="entry name" value="MORN REPEAT-CONTAINING PROTEIN 2"/>
    <property type="match status" value="1"/>
</dbReference>
<dbReference type="SMART" id="SM00698">
    <property type="entry name" value="MORN"/>
    <property type="match status" value="2"/>
</dbReference>
<keyword evidence="4" id="KW-1185">Reference proteome</keyword>
<dbReference type="InterPro" id="IPR003409">
    <property type="entry name" value="MORN"/>
</dbReference>
<evidence type="ECO:0000256" key="2">
    <source>
        <dbReference type="SAM" id="MobiDB-lite"/>
    </source>
</evidence>
<accession>A0A8C7MDG8</accession>
<dbReference type="InterPro" id="IPR052849">
    <property type="entry name" value="MORN_repeat_protein"/>
</dbReference>
<proteinExistence type="predicted"/>
<dbReference type="PANTHER" id="PTHR46917:SF1">
    <property type="entry name" value="MORN REPEAT-CONTAINING PROTEIN 2"/>
    <property type="match status" value="1"/>
</dbReference>
<dbReference type="SUPFAM" id="SSF82185">
    <property type="entry name" value="Histone H3 K4-specific methyltransferase SET7/9 N-terminal domain"/>
    <property type="match status" value="1"/>
</dbReference>
<dbReference type="Pfam" id="PF02493">
    <property type="entry name" value="MORN"/>
    <property type="match status" value="3"/>
</dbReference>